<dbReference type="PANTHER" id="PTHR13674:SF2">
    <property type="entry name" value="PROTEIN FAM162A"/>
    <property type="match status" value="1"/>
</dbReference>
<reference evidence="10 11" key="1">
    <citation type="submission" date="2023-05" db="EMBL/GenBank/DDBJ databases">
        <title>B98-5 Cell Line De Novo Hybrid Assembly: An Optical Mapping Approach.</title>
        <authorList>
            <person name="Kananen K."/>
            <person name="Auerbach J.A."/>
            <person name="Kautto E."/>
            <person name="Blachly J.S."/>
        </authorList>
    </citation>
    <scope>NUCLEOTIDE SEQUENCE [LARGE SCALE GENOMIC DNA]</scope>
    <source>
        <strain evidence="10">B95-8</strain>
        <tissue evidence="10">Cell line</tissue>
    </source>
</reference>
<evidence type="ECO:0000256" key="6">
    <source>
        <dbReference type="ARBA" id="ARBA00039929"/>
    </source>
</evidence>
<keyword evidence="4 9" id="KW-1133">Transmembrane helix</keyword>
<feature type="transmembrane region" description="Helical" evidence="9">
    <location>
        <begin position="12"/>
        <end position="30"/>
    </location>
</feature>
<gene>
    <name evidence="10" type="ORF">P7K49_031036</name>
</gene>
<proteinExistence type="inferred from homology"/>
<evidence type="ECO:0000256" key="7">
    <source>
        <dbReference type="ARBA" id="ARBA00045918"/>
    </source>
</evidence>
<keyword evidence="11" id="KW-1185">Reference proteome</keyword>
<comment type="subcellular location">
    <subcellularLocation>
        <location evidence="1">Membrane</location>
        <topology evidence="1">Single-pass membrane protein</topology>
    </subcellularLocation>
</comment>
<evidence type="ECO:0000256" key="5">
    <source>
        <dbReference type="ARBA" id="ARBA00023136"/>
    </source>
</evidence>
<protein>
    <recommendedName>
        <fullName evidence="6">Protein FAM162A</fullName>
    </recommendedName>
</protein>
<name>A0ABQ9U3V6_SAGOE</name>
<comment type="subunit">
    <text evidence="8">Interacts with HSP90AB1; HSP90AB1 is essential for FAM162A mitochondrial localization and pro-apoptotic activity. Interacts with VDAC2; the interaction is probably involved in inducing mitochondrial permeability transition.</text>
</comment>
<organism evidence="10 11">
    <name type="scientific">Saguinus oedipus</name>
    <name type="common">Cotton-top tamarin</name>
    <name type="synonym">Oedipomidas oedipus</name>
    <dbReference type="NCBI Taxonomy" id="9490"/>
    <lineage>
        <taxon>Eukaryota</taxon>
        <taxon>Metazoa</taxon>
        <taxon>Chordata</taxon>
        <taxon>Craniata</taxon>
        <taxon>Vertebrata</taxon>
        <taxon>Euteleostomi</taxon>
        <taxon>Mammalia</taxon>
        <taxon>Eutheria</taxon>
        <taxon>Euarchontoglires</taxon>
        <taxon>Primates</taxon>
        <taxon>Haplorrhini</taxon>
        <taxon>Platyrrhini</taxon>
        <taxon>Cebidae</taxon>
        <taxon>Callitrichinae</taxon>
        <taxon>Saguinus</taxon>
    </lineage>
</organism>
<evidence type="ECO:0000256" key="4">
    <source>
        <dbReference type="ARBA" id="ARBA00022989"/>
    </source>
</evidence>
<dbReference type="PROSITE" id="PS51257">
    <property type="entry name" value="PROKAR_LIPOPROTEIN"/>
    <property type="match status" value="1"/>
</dbReference>
<evidence type="ECO:0000313" key="11">
    <source>
        <dbReference type="Proteomes" id="UP001266305"/>
    </source>
</evidence>
<keyword evidence="3 9" id="KW-0812">Transmembrane</keyword>
<dbReference type="Pfam" id="PF06388">
    <property type="entry name" value="DUF1075"/>
    <property type="match status" value="2"/>
</dbReference>
<sequence>MLDAAKNKVRVKVSYIMIALTVAGCILMIIEGKKISKKIRHWEQAWDITLADKIANPNFGVMKKDYTHFAAQRHETLTSINLAKKARLREEAAMNAKTE</sequence>
<evidence type="ECO:0000256" key="1">
    <source>
        <dbReference type="ARBA" id="ARBA00004167"/>
    </source>
</evidence>
<evidence type="ECO:0000256" key="8">
    <source>
        <dbReference type="ARBA" id="ARBA00046764"/>
    </source>
</evidence>
<evidence type="ECO:0000256" key="2">
    <source>
        <dbReference type="ARBA" id="ARBA00007363"/>
    </source>
</evidence>
<comment type="similarity">
    <text evidence="2">Belongs to the UPF0389 family.</text>
</comment>
<dbReference type="PANTHER" id="PTHR13674">
    <property type="entry name" value="GROWTH AND TRANSFORMATION-DEPENDENT PROTEIN"/>
    <property type="match status" value="1"/>
</dbReference>
<evidence type="ECO:0000256" key="9">
    <source>
        <dbReference type="SAM" id="Phobius"/>
    </source>
</evidence>
<dbReference type="EMBL" id="JASSZA010000016">
    <property type="protein sequence ID" value="KAK2091752.1"/>
    <property type="molecule type" value="Genomic_DNA"/>
</dbReference>
<comment type="function">
    <text evidence="7">Proposed to be involved in regulation of apoptosis; the exact mechanism may differ between cell types/tissues. May be involved in hypoxia-induced cell death of transformed cells implicating cytochrome C release and caspase activation (such as CASP9) and inducing mitochondrial permeability transition. May be involved in hypoxia-induced cell death of neuronal cells probably by promoting release of AIFM1 from mitochondria to cytoplasm and its translocation to the nucleus; however, the involvement of caspases has been reported conflictingly.</text>
</comment>
<comment type="caution">
    <text evidence="10">The sequence shown here is derived from an EMBL/GenBank/DDBJ whole genome shotgun (WGS) entry which is preliminary data.</text>
</comment>
<dbReference type="InterPro" id="IPR009432">
    <property type="entry name" value="DUF1075"/>
</dbReference>
<dbReference type="Proteomes" id="UP001266305">
    <property type="component" value="Unassembled WGS sequence"/>
</dbReference>
<evidence type="ECO:0000256" key="3">
    <source>
        <dbReference type="ARBA" id="ARBA00022692"/>
    </source>
</evidence>
<evidence type="ECO:0000313" key="10">
    <source>
        <dbReference type="EMBL" id="KAK2091752.1"/>
    </source>
</evidence>
<accession>A0ABQ9U3V6</accession>
<keyword evidence="5 9" id="KW-0472">Membrane</keyword>